<protein>
    <submittedName>
        <fullName evidence="2">Uncharacterized protein</fullName>
    </submittedName>
</protein>
<comment type="caution">
    <text evidence="2">The sequence shown here is derived from an EMBL/GenBank/DDBJ whole genome shotgun (WGS) entry which is preliminary data.</text>
</comment>
<keyword evidence="1" id="KW-0732">Signal</keyword>
<sequence length="141" mass="14581">MSVLRSLRRPALVGAAAVAAVAVGAAPALAHHCFVPMYSLNEPASANWFPVSAELGAFYETGFEAGCEAAVEAGYDALRAEGLPVGIKIFEKMTIGDPKHTGRLNPNGADGRGLEYFGADSPVPVAMVTTWVEGAESVDCG</sequence>
<gene>
    <name evidence="2" type="ORF">GCM10023168_25550</name>
</gene>
<keyword evidence="3" id="KW-1185">Reference proteome</keyword>
<dbReference type="EMBL" id="BAABGM010000015">
    <property type="protein sequence ID" value="GAA4408349.1"/>
    <property type="molecule type" value="Genomic_DNA"/>
</dbReference>
<dbReference type="RefSeq" id="WP_345206566.1">
    <property type="nucleotide sequence ID" value="NZ_BAABGM010000015.1"/>
</dbReference>
<feature type="signal peptide" evidence="1">
    <location>
        <begin position="1"/>
        <end position="30"/>
    </location>
</feature>
<dbReference type="PROSITE" id="PS51318">
    <property type="entry name" value="TAT"/>
    <property type="match status" value="1"/>
</dbReference>
<accession>A0ABP8KJ80</accession>
<evidence type="ECO:0000256" key="1">
    <source>
        <dbReference type="SAM" id="SignalP"/>
    </source>
</evidence>
<dbReference type="InterPro" id="IPR006311">
    <property type="entry name" value="TAT_signal"/>
</dbReference>
<evidence type="ECO:0000313" key="3">
    <source>
        <dbReference type="Proteomes" id="UP001500945"/>
    </source>
</evidence>
<organism evidence="2 3">
    <name type="scientific">Fodinibacter luteus</name>
    <dbReference type="NCBI Taxonomy" id="552064"/>
    <lineage>
        <taxon>Bacteria</taxon>
        <taxon>Bacillati</taxon>
        <taxon>Actinomycetota</taxon>
        <taxon>Actinomycetes</taxon>
        <taxon>Micrococcales</taxon>
        <taxon>Intrasporangiaceae</taxon>
        <taxon>Fodinibacter (ex Wang et al. 2009)</taxon>
    </lineage>
</organism>
<evidence type="ECO:0000313" key="2">
    <source>
        <dbReference type="EMBL" id="GAA4408349.1"/>
    </source>
</evidence>
<proteinExistence type="predicted"/>
<reference evidence="3" key="1">
    <citation type="journal article" date="2019" name="Int. J. Syst. Evol. Microbiol.">
        <title>The Global Catalogue of Microorganisms (GCM) 10K type strain sequencing project: providing services to taxonomists for standard genome sequencing and annotation.</title>
        <authorList>
            <consortium name="The Broad Institute Genomics Platform"/>
            <consortium name="The Broad Institute Genome Sequencing Center for Infectious Disease"/>
            <person name="Wu L."/>
            <person name="Ma J."/>
        </authorList>
    </citation>
    <scope>NUCLEOTIDE SEQUENCE [LARGE SCALE GENOMIC DNA]</scope>
    <source>
        <strain evidence="3">JCM 17809</strain>
    </source>
</reference>
<dbReference type="Proteomes" id="UP001500945">
    <property type="component" value="Unassembled WGS sequence"/>
</dbReference>
<feature type="chain" id="PRO_5045472421" evidence="1">
    <location>
        <begin position="31"/>
        <end position="141"/>
    </location>
</feature>
<name>A0ABP8KJ80_9MICO</name>